<dbReference type="SUPFAM" id="SSF55826">
    <property type="entry name" value="YbaK/ProRS associated domain"/>
    <property type="match status" value="1"/>
</dbReference>
<dbReference type="Gene3D" id="1.10.3210.10">
    <property type="entry name" value="Hypothetical protein af1432"/>
    <property type="match status" value="1"/>
</dbReference>
<gene>
    <name evidence="2" type="ORF">OLMES_1367</name>
</gene>
<dbReference type="PANTHER" id="PTHR33525:SF3">
    <property type="entry name" value="RIBONUCLEASE Y"/>
    <property type="match status" value="1"/>
</dbReference>
<dbReference type="InterPro" id="IPR014627">
    <property type="entry name" value="UCP036888_HDGYP-like"/>
</dbReference>
<dbReference type="GO" id="GO:0002161">
    <property type="term" value="F:aminoacyl-tRNA deacylase activity"/>
    <property type="evidence" value="ECO:0007669"/>
    <property type="project" value="InterPro"/>
</dbReference>
<dbReference type="PIRSF" id="PIRSF036888">
    <property type="entry name" value="HDGYPm_UCP036888"/>
    <property type="match status" value="1"/>
</dbReference>
<protein>
    <submittedName>
        <fullName evidence="2">YbaK family deacylase</fullName>
    </submittedName>
</protein>
<keyword evidence="3" id="KW-1185">Reference proteome</keyword>
<evidence type="ECO:0000313" key="2">
    <source>
        <dbReference type="EMBL" id="ARU55444.1"/>
    </source>
</evidence>
<dbReference type="OrthoDB" id="7001648at2"/>
<sequence length="465" mass="51622">MAIPTTVHDLIDRYQNTYSQTNQGAETADIVVRSPEVLDQTVISVLMHDVLGRVQIIMPYNALLDVDKLNSQTSRNLQALSPDDVESIRVRHSLVDLPALPDITGLPCIVDQSVLNMEQIFVAAGDGESLVRFSSDLFATVIEKAKVESFAVPLHLIKANLCDPSEDVAQIHEAIQKFTYLRIKQRLEDTLELPPLPQTAQRIIHLRADPEAGINELSDVVEMDPSLSAQVVSWASSSFYAAPGKVKSVHDAIIRVLGFELVMNLSMGLALGKTLAQPKDEPEGLTPYWHQAVWMATACGALVNLIPRDSRPEFGLTYLAGLLHNLGYLVLAHVFPPHFTLICRYVEANRHLDNAFVEHYLIGITREQVGSKLMQIWNIPEEVVMALRHQKNPEFRGGNAKYSSLLFVARALLVKNGIAIGVNEDVPAELYEFLELEQERAEEVIADLAAARDEILRMAGMMESP</sequence>
<dbReference type="KEGG" id="ome:OLMES_1367"/>
<organism evidence="2 3">
    <name type="scientific">Oleiphilus messinensis</name>
    <dbReference type="NCBI Taxonomy" id="141451"/>
    <lineage>
        <taxon>Bacteria</taxon>
        <taxon>Pseudomonadati</taxon>
        <taxon>Pseudomonadota</taxon>
        <taxon>Gammaproteobacteria</taxon>
        <taxon>Oceanospirillales</taxon>
        <taxon>Oleiphilaceae</taxon>
        <taxon>Oleiphilus</taxon>
    </lineage>
</organism>
<evidence type="ECO:0000259" key="1">
    <source>
        <dbReference type="PROSITE" id="PS51833"/>
    </source>
</evidence>
<name>A0A1Y0I7M8_9GAMM</name>
<dbReference type="CDD" id="cd04332">
    <property type="entry name" value="YbaK_like"/>
    <property type="match status" value="1"/>
</dbReference>
<evidence type="ECO:0000313" key="3">
    <source>
        <dbReference type="Proteomes" id="UP000196027"/>
    </source>
</evidence>
<dbReference type="Proteomes" id="UP000196027">
    <property type="component" value="Chromosome"/>
</dbReference>
<dbReference type="PROSITE" id="PS51833">
    <property type="entry name" value="HDOD"/>
    <property type="match status" value="1"/>
</dbReference>
<dbReference type="Gene3D" id="3.90.960.10">
    <property type="entry name" value="YbaK/aminoacyl-tRNA synthetase-associated domain"/>
    <property type="match status" value="1"/>
</dbReference>
<dbReference type="InterPro" id="IPR013976">
    <property type="entry name" value="HDOD"/>
</dbReference>
<accession>A0A1Y0I7M8</accession>
<dbReference type="RefSeq" id="WP_087460557.1">
    <property type="nucleotide sequence ID" value="NZ_CP021425.1"/>
</dbReference>
<dbReference type="Pfam" id="PF08668">
    <property type="entry name" value="HDOD"/>
    <property type="match status" value="1"/>
</dbReference>
<dbReference type="SUPFAM" id="SSF109604">
    <property type="entry name" value="HD-domain/PDEase-like"/>
    <property type="match status" value="1"/>
</dbReference>
<dbReference type="InterPro" id="IPR052340">
    <property type="entry name" value="RNase_Y/CdgJ"/>
</dbReference>
<proteinExistence type="predicted"/>
<dbReference type="InterPro" id="IPR036754">
    <property type="entry name" value="YbaK/aa-tRNA-synt-asso_dom_sf"/>
</dbReference>
<dbReference type="EMBL" id="CP021425">
    <property type="protein sequence ID" value="ARU55444.1"/>
    <property type="molecule type" value="Genomic_DNA"/>
</dbReference>
<dbReference type="PANTHER" id="PTHR33525">
    <property type="match status" value="1"/>
</dbReference>
<reference evidence="2 3" key="1">
    <citation type="submission" date="2017-05" db="EMBL/GenBank/DDBJ databases">
        <title>Genomic insights into alkan degradation activity of Oleiphilus messinensis.</title>
        <authorList>
            <person name="Kozyavkin S.A."/>
            <person name="Slesarev A.I."/>
            <person name="Golyshin P.N."/>
            <person name="Korzhenkov A."/>
            <person name="Golyshina O.N."/>
            <person name="Toshchakov S.V."/>
        </authorList>
    </citation>
    <scope>NUCLEOTIDE SEQUENCE [LARGE SCALE GENOMIC DNA]</scope>
    <source>
        <strain evidence="2 3">ME102</strain>
    </source>
</reference>
<feature type="domain" description="HDOD" evidence="1">
    <location>
        <begin position="193"/>
        <end position="393"/>
    </location>
</feature>
<dbReference type="AlphaFoldDB" id="A0A1Y0I7M8"/>